<sequence length="335" mass="35159">MTALRTSASTGSSVRHGPRPGVRIAIVAGLTVAAAAAYLTIGTSGNVAFAMAYRGPQLAAMVLVGWAIALSTVLFHTITTNRILTPAIMGFDALYALLQTSLVFFLGVLGSLQLPPVGQFLVTTVLMAGLGISLFGWIFGRLRRSIHVTVLVGLVLGTLLRSATSLLQRVMDPNAYLVLQSRLFASFSGVDPRLLALTAVVVAVCTVLAWRRRAELDVIALGPDLASSLGVDHRRATMRLLVLVAVLVSVSTALVGPILFFGLLVANLAYQLAGTHRHAVTLPLAGLLAVLTLVGGQTLLQQVFGLGTVLSVVVEFIGGLVFLAMLIGAGRRKYA</sequence>
<dbReference type="EMBL" id="NMVO01000016">
    <property type="protein sequence ID" value="OYO10720.1"/>
    <property type="molecule type" value="Genomic_DNA"/>
</dbReference>
<dbReference type="SUPFAM" id="SSF81345">
    <property type="entry name" value="ABC transporter involved in vitamin B12 uptake, BtuC"/>
    <property type="match status" value="1"/>
</dbReference>
<reference evidence="9 10" key="1">
    <citation type="submission" date="2017-07" db="EMBL/GenBank/DDBJ databases">
        <title>Draft whole genome sequences of clinical Proprionibacteriaceae strains.</title>
        <authorList>
            <person name="Bernier A.-M."/>
            <person name="Bernard K."/>
            <person name="Domingo M.-C."/>
        </authorList>
    </citation>
    <scope>NUCLEOTIDE SEQUENCE [LARGE SCALE GENOMIC DNA]</scope>
    <source>
        <strain evidence="9 10">NML 030167</strain>
    </source>
</reference>
<dbReference type="GO" id="GO:0022857">
    <property type="term" value="F:transmembrane transporter activity"/>
    <property type="evidence" value="ECO:0007669"/>
    <property type="project" value="InterPro"/>
</dbReference>
<name>A0A255G480_9ACTN</name>
<feature type="transmembrane region" description="Helical" evidence="8">
    <location>
        <begin position="21"/>
        <end position="41"/>
    </location>
</feature>
<keyword evidence="4" id="KW-1003">Cell membrane</keyword>
<feature type="transmembrane region" description="Helical" evidence="8">
    <location>
        <begin position="240"/>
        <end position="266"/>
    </location>
</feature>
<dbReference type="Proteomes" id="UP000215896">
    <property type="component" value="Unassembled WGS sequence"/>
</dbReference>
<accession>A0A255G480</accession>
<evidence type="ECO:0000313" key="10">
    <source>
        <dbReference type="Proteomes" id="UP000215896"/>
    </source>
</evidence>
<feature type="transmembrane region" description="Helical" evidence="8">
    <location>
        <begin position="278"/>
        <end position="296"/>
    </location>
</feature>
<feature type="transmembrane region" description="Helical" evidence="8">
    <location>
        <begin position="120"/>
        <end position="139"/>
    </location>
</feature>
<dbReference type="GO" id="GO:0005886">
    <property type="term" value="C:plasma membrane"/>
    <property type="evidence" value="ECO:0007669"/>
    <property type="project" value="UniProtKB-SubCell"/>
</dbReference>
<proteinExistence type="inferred from homology"/>
<gene>
    <name evidence="9" type="ORF">CGZ94_17220</name>
</gene>
<dbReference type="Gene3D" id="1.10.3470.10">
    <property type="entry name" value="ABC transporter involved in vitamin B12 uptake, BtuC"/>
    <property type="match status" value="1"/>
</dbReference>
<evidence type="ECO:0000256" key="3">
    <source>
        <dbReference type="ARBA" id="ARBA00022448"/>
    </source>
</evidence>
<evidence type="ECO:0000256" key="8">
    <source>
        <dbReference type="SAM" id="Phobius"/>
    </source>
</evidence>
<dbReference type="PANTHER" id="PTHR30472">
    <property type="entry name" value="FERRIC ENTEROBACTIN TRANSPORT SYSTEM PERMEASE PROTEIN"/>
    <property type="match status" value="1"/>
</dbReference>
<evidence type="ECO:0000256" key="7">
    <source>
        <dbReference type="ARBA" id="ARBA00023136"/>
    </source>
</evidence>
<evidence type="ECO:0000256" key="6">
    <source>
        <dbReference type="ARBA" id="ARBA00022989"/>
    </source>
</evidence>
<evidence type="ECO:0000256" key="4">
    <source>
        <dbReference type="ARBA" id="ARBA00022475"/>
    </source>
</evidence>
<keyword evidence="6 8" id="KW-1133">Transmembrane helix</keyword>
<feature type="transmembrane region" description="Helical" evidence="8">
    <location>
        <begin position="61"/>
        <end position="81"/>
    </location>
</feature>
<dbReference type="OrthoDB" id="9796260at2"/>
<protein>
    <submittedName>
        <fullName evidence="9">Enterobactin ABC transporter permease</fullName>
    </submittedName>
</protein>
<organism evidence="9 10">
    <name type="scientific">Enemella evansiae</name>
    <dbReference type="NCBI Taxonomy" id="2016499"/>
    <lineage>
        <taxon>Bacteria</taxon>
        <taxon>Bacillati</taxon>
        <taxon>Actinomycetota</taxon>
        <taxon>Actinomycetes</taxon>
        <taxon>Propionibacteriales</taxon>
        <taxon>Propionibacteriaceae</taxon>
        <taxon>Enemella</taxon>
    </lineage>
</organism>
<dbReference type="AlphaFoldDB" id="A0A255G480"/>
<comment type="caution">
    <text evidence="9">The sequence shown here is derived from an EMBL/GenBank/DDBJ whole genome shotgun (WGS) entry which is preliminary data.</text>
</comment>
<keyword evidence="7 8" id="KW-0472">Membrane</keyword>
<dbReference type="GO" id="GO:0033214">
    <property type="term" value="P:siderophore-iron import into cell"/>
    <property type="evidence" value="ECO:0007669"/>
    <property type="project" value="TreeGrafter"/>
</dbReference>
<feature type="transmembrane region" description="Helical" evidence="8">
    <location>
        <begin position="93"/>
        <end position="114"/>
    </location>
</feature>
<keyword evidence="3" id="KW-0813">Transport</keyword>
<evidence type="ECO:0000256" key="2">
    <source>
        <dbReference type="ARBA" id="ARBA00007935"/>
    </source>
</evidence>
<keyword evidence="5 8" id="KW-0812">Transmembrane</keyword>
<comment type="similarity">
    <text evidence="2">Belongs to the binding-protein-dependent transport system permease family. FecCD subfamily.</text>
</comment>
<keyword evidence="10" id="KW-1185">Reference proteome</keyword>
<feature type="transmembrane region" description="Helical" evidence="8">
    <location>
        <begin position="193"/>
        <end position="210"/>
    </location>
</feature>
<dbReference type="PANTHER" id="PTHR30472:SF19">
    <property type="entry name" value="PETROBACTIN IMPORT SYSTEM PERMEASE PROTEIN YCLO"/>
    <property type="match status" value="1"/>
</dbReference>
<evidence type="ECO:0000313" key="9">
    <source>
        <dbReference type="EMBL" id="OYO10720.1"/>
    </source>
</evidence>
<evidence type="ECO:0000256" key="1">
    <source>
        <dbReference type="ARBA" id="ARBA00004651"/>
    </source>
</evidence>
<dbReference type="RefSeq" id="WP_094406369.1">
    <property type="nucleotide sequence ID" value="NZ_NMVO01000016.1"/>
</dbReference>
<comment type="subcellular location">
    <subcellularLocation>
        <location evidence="1">Cell membrane</location>
        <topology evidence="1">Multi-pass membrane protein</topology>
    </subcellularLocation>
</comment>
<evidence type="ECO:0000256" key="5">
    <source>
        <dbReference type="ARBA" id="ARBA00022692"/>
    </source>
</evidence>
<feature type="transmembrane region" description="Helical" evidence="8">
    <location>
        <begin position="303"/>
        <end position="329"/>
    </location>
</feature>
<dbReference type="InterPro" id="IPR037294">
    <property type="entry name" value="ABC_BtuC-like"/>
</dbReference>
<dbReference type="Pfam" id="PF01032">
    <property type="entry name" value="FecCD"/>
    <property type="match status" value="1"/>
</dbReference>
<dbReference type="InterPro" id="IPR000522">
    <property type="entry name" value="ABC_transptr_permease_BtuC"/>
</dbReference>
<feature type="transmembrane region" description="Helical" evidence="8">
    <location>
        <begin position="146"/>
        <end position="167"/>
    </location>
</feature>